<protein>
    <submittedName>
        <fullName evidence="2">Uncharacterized protein TCIL3000_8_3090</fullName>
    </submittedName>
</protein>
<feature type="region of interest" description="Disordered" evidence="1">
    <location>
        <begin position="324"/>
        <end position="361"/>
    </location>
</feature>
<feature type="region of interest" description="Disordered" evidence="1">
    <location>
        <begin position="1"/>
        <end position="30"/>
    </location>
</feature>
<sequence>MSPQQFYDEGRDYYSSEYDDKVKNDDDDEEQVPWHVLYSSRCSKTDSFFTAESPTLRPLLTSSQENSLSDLSTVTQFTHDFFDRELSLGMAISIPPNAGYGVYNGGDHSNSPKEFIGLTEALESGQRVFFEELIAHMEFWSARGEPRRVYYDPAVLNAEQGESVPFSGDVSGNELDRSGDFCTPMVDETRGKDPATNTIPLKLLLTRVGAAQFQPQGDTLYCDPRGRELLFRALNEATELVICAARESRSHRGWHDHKQCKSCEEPAGRGRKGCRARKQRCNDTAKGTATLSAKIRNSISMTCYTNVAVEVLIHWAQGEVDKDEEDDDCSVTQAESIENHTAYPRNNRSRGSRLSAREQQQRKLERLRMEFRLANSSRLDALLIDGRNAKPLASLILVPSTTNSQHGGSPLKIVSDTKFVVQTFSHYVGQLLRHIKEEKMIMVDMDRTLVDNAIVTNSDIAKGLFNASSRVVRAVRVVRPNATKEDPTLLQDGIERHCEAFQHVSYFMKDDPSHKMRTEMIFVRRGVRRLLRQLTVEWGIPLVVVTKSSFRRTEAILKQLFDPRQELFPTVDQHVYAAEFVVQSSISAGTSINNLTLALSGSDSDQTCGVGQQDEPEWNNFQRCLLRSKKSARNVLRAWDQRNNLGKRSGSPQRARSVAVLDDMPHLWERSDWPRTVAIAPYTLNRVDPVGYFSSGGLITSLLLSTLYSRKSMVCPVEVCGSTLDREEVSGGVVDGEALETGPEVVSRGCGQMDDLDAFEGEAVEAWPDDSSYLSEISDGELMEASGVRIRLVTPDFSDAECLGCAPDELNSTVVIEEEL</sequence>
<name>G0URS8_TRYCI</name>
<dbReference type="EMBL" id="HE575321">
    <property type="protein sequence ID" value="CCC92090.1"/>
    <property type="molecule type" value="Genomic_DNA"/>
</dbReference>
<evidence type="ECO:0000313" key="2">
    <source>
        <dbReference type="EMBL" id="CCC92090.1"/>
    </source>
</evidence>
<proteinExistence type="predicted"/>
<dbReference type="InterPro" id="IPR036412">
    <property type="entry name" value="HAD-like_sf"/>
</dbReference>
<gene>
    <name evidence="2" type="ORF">TCIL3000_8_3090</name>
</gene>
<organism evidence="2">
    <name type="scientific">Trypanosoma congolense (strain IL3000)</name>
    <dbReference type="NCBI Taxonomy" id="1068625"/>
    <lineage>
        <taxon>Eukaryota</taxon>
        <taxon>Discoba</taxon>
        <taxon>Euglenozoa</taxon>
        <taxon>Kinetoplastea</taxon>
        <taxon>Metakinetoplastina</taxon>
        <taxon>Trypanosomatida</taxon>
        <taxon>Trypanosomatidae</taxon>
        <taxon>Trypanosoma</taxon>
        <taxon>Nannomonas</taxon>
    </lineage>
</organism>
<evidence type="ECO:0000256" key="1">
    <source>
        <dbReference type="SAM" id="MobiDB-lite"/>
    </source>
</evidence>
<dbReference type="SUPFAM" id="SSF56784">
    <property type="entry name" value="HAD-like"/>
    <property type="match status" value="1"/>
</dbReference>
<dbReference type="AlphaFoldDB" id="G0URS8"/>
<feature type="compositionally biased region" description="Basic and acidic residues" evidence="1">
    <location>
        <begin position="8"/>
        <end position="24"/>
    </location>
</feature>
<accession>G0URS8</accession>
<dbReference type="VEuPathDB" id="TriTrypDB:TcIL3000_8_3090"/>
<reference evidence="2" key="1">
    <citation type="journal article" date="2012" name="Proc. Natl. Acad. Sci. U.S.A.">
        <title>Antigenic diversity is generated by distinct evolutionary mechanisms in African trypanosome species.</title>
        <authorList>
            <person name="Jackson A.P."/>
            <person name="Berry A."/>
            <person name="Aslett M."/>
            <person name="Allison H.C."/>
            <person name="Burton P."/>
            <person name="Vavrova-Anderson J."/>
            <person name="Brown R."/>
            <person name="Browne H."/>
            <person name="Corton N."/>
            <person name="Hauser H."/>
            <person name="Gamble J."/>
            <person name="Gilderthorp R."/>
            <person name="Marcello L."/>
            <person name="McQuillan J."/>
            <person name="Otto T.D."/>
            <person name="Quail M.A."/>
            <person name="Sanders M.J."/>
            <person name="van Tonder A."/>
            <person name="Ginger M.L."/>
            <person name="Field M.C."/>
            <person name="Barry J.D."/>
            <person name="Hertz-Fowler C."/>
            <person name="Berriman M."/>
        </authorList>
    </citation>
    <scope>NUCLEOTIDE SEQUENCE</scope>
    <source>
        <strain evidence="2">IL3000</strain>
    </source>
</reference>